<dbReference type="STRING" id="632773.BBEV_2431"/>
<protein>
    <submittedName>
        <fullName evidence="4">Fumarylacetoacetate hydrolase family protein</fullName>
    </submittedName>
</protein>
<gene>
    <name evidence="4" type="primary">ycgM-1</name>
    <name evidence="4" type="ORF">BBEV_2431</name>
</gene>
<organism evidence="4 5">
    <name type="scientific">Salisediminibacterium beveridgei</name>
    <dbReference type="NCBI Taxonomy" id="632773"/>
    <lineage>
        <taxon>Bacteria</taxon>
        <taxon>Bacillati</taxon>
        <taxon>Bacillota</taxon>
        <taxon>Bacilli</taxon>
        <taxon>Bacillales</taxon>
        <taxon>Bacillaceae</taxon>
        <taxon>Salisediminibacterium</taxon>
    </lineage>
</organism>
<dbReference type="AlphaFoldDB" id="A0A1D7QXN2"/>
<keyword evidence="5" id="KW-1185">Reference proteome</keyword>
<proteinExistence type="inferred from homology"/>
<dbReference type="GO" id="GO:0018773">
    <property type="term" value="F:acetylpyruvate hydrolase activity"/>
    <property type="evidence" value="ECO:0007669"/>
    <property type="project" value="TreeGrafter"/>
</dbReference>
<dbReference type="Pfam" id="PF01557">
    <property type="entry name" value="FAA_hydrolase"/>
    <property type="match status" value="1"/>
</dbReference>
<dbReference type="Gene3D" id="3.90.850.10">
    <property type="entry name" value="Fumarylacetoacetase-like, C-terminal domain"/>
    <property type="match status" value="1"/>
</dbReference>
<sequence length="205" mass="22568">MNIYCVGKNYAKHAKEMDSAVPSEPMIFGKATHSLIKADGSPIHLPDGRGSVHYEVELVFELDRDYEQGMKPEDCIANMAIGIDFTLRDEQNAAREQGGPWFASKSFPGSALITEPFPFPGVDALNQSKFALLINGEKVQEGHPLDMVFHLDQLLPYISNHFGLGKGDLIFSGTPEGVGPIKTEDKLELLYEGRMMGSALIQLDK</sequence>
<evidence type="ECO:0000256" key="2">
    <source>
        <dbReference type="ARBA" id="ARBA00022723"/>
    </source>
</evidence>
<comment type="similarity">
    <text evidence="1">Belongs to the FAH family.</text>
</comment>
<dbReference type="Proteomes" id="UP000094463">
    <property type="component" value="Chromosome"/>
</dbReference>
<dbReference type="RefSeq" id="WP_069365719.1">
    <property type="nucleotide sequence ID" value="NZ_CP012502.1"/>
</dbReference>
<keyword evidence="2" id="KW-0479">Metal-binding</keyword>
<dbReference type="PANTHER" id="PTHR11820">
    <property type="entry name" value="ACYLPYRUVASE"/>
    <property type="match status" value="1"/>
</dbReference>
<evidence type="ECO:0000313" key="4">
    <source>
        <dbReference type="EMBL" id="AOM83771.1"/>
    </source>
</evidence>
<dbReference type="KEGG" id="bbev:BBEV_2431"/>
<reference evidence="4 5" key="1">
    <citation type="submission" date="2015-08" db="EMBL/GenBank/DDBJ databases">
        <title>The complete genome sequence of Bacillus beveridgei MLTeJB.</title>
        <authorList>
            <person name="Hanson T.E."/>
            <person name="Mesa C."/>
            <person name="Basesman S.M."/>
            <person name="Oremland R.S."/>
        </authorList>
    </citation>
    <scope>NUCLEOTIDE SEQUENCE [LARGE SCALE GENOMIC DNA]</scope>
    <source>
        <strain evidence="4 5">MLTeJB</strain>
    </source>
</reference>
<accession>A0A1D7QXN2</accession>
<dbReference type="OrthoDB" id="9805307at2"/>
<evidence type="ECO:0000313" key="5">
    <source>
        <dbReference type="Proteomes" id="UP000094463"/>
    </source>
</evidence>
<dbReference type="EMBL" id="CP012502">
    <property type="protein sequence ID" value="AOM83771.1"/>
    <property type="molecule type" value="Genomic_DNA"/>
</dbReference>
<dbReference type="InterPro" id="IPR011234">
    <property type="entry name" value="Fumarylacetoacetase-like_C"/>
</dbReference>
<evidence type="ECO:0000259" key="3">
    <source>
        <dbReference type="Pfam" id="PF01557"/>
    </source>
</evidence>
<dbReference type="SUPFAM" id="SSF56529">
    <property type="entry name" value="FAH"/>
    <property type="match status" value="1"/>
</dbReference>
<keyword evidence="4" id="KW-0378">Hydrolase</keyword>
<dbReference type="GO" id="GO:0046872">
    <property type="term" value="F:metal ion binding"/>
    <property type="evidence" value="ECO:0007669"/>
    <property type="project" value="UniProtKB-KW"/>
</dbReference>
<feature type="domain" description="Fumarylacetoacetase-like C-terminal" evidence="3">
    <location>
        <begin position="3"/>
        <end position="190"/>
    </location>
</feature>
<dbReference type="PANTHER" id="PTHR11820:SF7">
    <property type="entry name" value="ACYLPYRUVASE FAHD1, MITOCHONDRIAL"/>
    <property type="match status" value="1"/>
</dbReference>
<name>A0A1D7QXN2_9BACI</name>
<dbReference type="InterPro" id="IPR036663">
    <property type="entry name" value="Fumarylacetoacetase_C_sf"/>
</dbReference>
<evidence type="ECO:0000256" key="1">
    <source>
        <dbReference type="ARBA" id="ARBA00010211"/>
    </source>
</evidence>
<dbReference type="PATRIC" id="fig|632773.3.peg.2539"/>